<gene>
    <name evidence="12" type="ORF">C7M84_020296</name>
</gene>
<sequence length="424" mass="47205">RFGTKCSGCLQGISPQDLVRKARDRVFHLKCFTCCVCRKQLSTGEELYVLEENKFVCKQDYMSGKLTVDPYVMSDDEEEIESMDTGDTSLTSPGSDNTTLHAPNTPATPATPSAPPTTDLEKASSVNSRDEAEDEDEVLEGENKDDDRRVVNLYWLSYVVIFLWFNHGYYVIITVSMMIIINNPHLSLPPPLSLPQPPLYPPPPHLLHPSQPLTSIPTCNSSTHHPHPFHLLHPQPLPHHLLHPNPLQPPSPHPHPPQPPPPLPPPPPPSHHLLHPTPYHLLHPYPTPSTPSPPPTIPSPPPTTSSLPNPPPPPKYHTKTTPFLSPLFFSPPPSPLPSNSPARRRRAPTSDEDLARPSKPSNWRSSRTPSTRHRNRRDASHREQLAKETGLPMRVIQRRNPSRAARQPPPARDGVTPQTKIASP</sequence>
<proteinExistence type="predicted"/>
<dbReference type="AlphaFoldDB" id="A0A3R7QAN2"/>
<dbReference type="EMBL" id="QCYY01003950">
    <property type="protein sequence ID" value="ROT61892.1"/>
    <property type="molecule type" value="Genomic_DNA"/>
</dbReference>
<keyword evidence="4 8" id="KW-0440">LIM domain</keyword>
<evidence type="ECO:0000256" key="8">
    <source>
        <dbReference type="PROSITE-ProRule" id="PRU00125"/>
    </source>
</evidence>
<dbReference type="OrthoDB" id="10068367at2759"/>
<dbReference type="PROSITE" id="PS00478">
    <property type="entry name" value="LIM_DOMAIN_1"/>
    <property type="match status" value="1"/>
</dbReference>
<evidence type="ECO:0000256" key="9">
    <source>
        <dbReference type="SAM" id="MobiDB-lite"/>
    </source>
</evidence>
<keyword evidence="10" id="KW-0472">Membrane</keyword>
<keyword evidence="5 12" id="KW-0238">DNA-binding</keyword>
<name>A0A3R7QAN2_PENVA</name>
<dbReference type="GO" id="GO:0000977">
    <property type="term" value="F:RNA polymerase II transcription regulatory region sequence-specific DNA binding"/>
    <property type="evidence" value="ECO:0007669"/>
    <property type="project" value="TreeGrafter"/>
</dbReference>
<keyword evidence="7" id="KW-0539">Nucleus</keyword>
<evidence type="ECO:0000313" key="12">
    <source>
        <dbReference type="EMBL" id="ROT61892.1"/>
    </source>
</evidence>
<evidence type="ECO:0000256" key="10">
    <source>
        <dbReference type="SAM" id="Phobius"/>
    </source>
</evidence>
<dbReference type="PANTHER" id="PTHR24208:SF105">
    <property type="entry name" value="DLIM1"/>
    <property type="match status" value="1"/>
</dbReference>
<feature type="transmembrane region" description="Helical" evidence="10">
    <location>
        <begin position="153"/>
        <end position="181"/>
    </location>
</feature>
<evidence type="ECO:0000259" key="11">
    <source>
        <dbReference type="PROSITE" id="PS50023"/>
    </source>
</evidence>
<dbReference type="GO" id="GO:0000981">
    <property type="term" value="F:DNA-binding transcription factor activity, RNA polymerase II-specific"/>
    <property type="evidence" value="ECO:0007669"/>
    <property type="project" value="TreeGrafter"/>
</dbReference>
<dbReference type="Gene3D" id="2.10.110.10">
    <property type="entry name" value="Cysteine Rich Protein"/>
    <property type="match status" value="1"/>
</dbReference>
<keyword evidence="10" id="KW-0812">Transmembrane</keyword>
<dbReference type="GO" id="GO:0030182">
    <property type="term" value="P:neuron differentiation"/>
    <property type="evidence" value="ECO:0007669"/>
    <property type="project" value="TreeGrafter"/>
</dbReference>
<feature type="region of interest" description="Disordered" evidence="9">
    <location>
        <begin position="78"/>
        <end position="142"/>
    </location>
</feature>
<dbReference type="GO" id="GO:0005634">
    <property type="term" value="C:nucleus"/>
    <property type="evidence" value="ECO:0007669"/>
    <property type="project" value="UniProtKB-SubCell"/>
</dbReference>
<evidence type="ECO:0000313" key="13">
    <source>
        <dbReference type="Proteomes" id="UP000283509"/>
    </source>
</evidence>
<protein>
    <submittedName>
        <fullName evidence="12">Putative LIM/homeobox protein Lhx5-like</fullName>
    </submittedName>
</protein>
<comment type="caution">
    <text evidence="12">The sequence shown here is derived from an EMBL/GenBank/DDBJ whole genome shotgun (WGS) entry which is preliminary data.</text>
</comment>
<dbReference type="PANTHER" id="PTHR24208">
    <property type="entry name" value="LIM/HOMEOBOX PROTEIN LHX"/>
    <property type="match status" value="1"/>
</dbReference>
<feature type="domain" description="LIM zinc-binding" evidence="11">
    <location>
        <begin position="4"/>
        <end position="67"/>
    </location>
</feature>
<evidence type="ECO:0000256" key="6">
    <source>
        <dbReference type="ARBA" id="ARBA00023155"/>
    </source>
</evidence>
<keyword evidence="13" id="KW-1185">Reference proteome</keyword>
<keyword evidence="2 8" id="KW-0479">Metal-binding</keyword>
<dbReference type="InterPro" id="IPR050453">
    <property type="entry name" value="LIM_Homeobox_TF"/>
</dbReference>
<dbReference type="InterPro" id="IPR001781">
    <property type="entry name" value="Znf_LIM"/>
</dbReference>
<keyword evidence="6 12" id="KW-0371">Homeobox</keyword>
<feature type="compositionally biased region" description="Acidic residues" evidence="9">
    <location>
        <begin position="131"/>
        <end position="140"/>
    </location>
</feature>
<organism evidence="12 13">
    <name type="scientific">Penaeus vannamei</name>
    <name type="common">Whiteleg shrimp</name>
    <name type="synonym">Litopenaeus vannamei</name>
    <dbReference type="NCBI Taxonomy" id="6689"/>
    <lineage>
        <taxon>Eukaryota</taxon>
        <taxon>Metazoa</taxon>
        <taxon>Ecdysozoa</taxon>
        <taxon>Arthropoda</taxon>
        <taxon>Crustacea</taxon>
        <taxon>Multicrustacea</taxon>
        <taxon>Malacostraca</taxon>
        <taxon>Eumalacostraca</taxon>
        <taxon>Eucarida</taxon>
        <taxon>Decapoda</taxon>
        <taxon>Dendrobranchiata</taxon>
        <taxon>Penaeoidea</taxon>
        <taxon>Penaeidae</taxon>
        <taxon>Penaeus</taxon>
    </lineage>
</organism>
<reference evidence="12 13" key="2">
    <citation type="submission" date="2019-01" db="EMBL/GenBank/DDBJ databases">
        <title>The decoding of complex shrimp genome reveals the adaptation for benthos swimmer, frequently molting mechanism and breeding impact on genome.</title>
        <authorList>
            <person name="Sun Y."/>
            <person name="Gao Y."/>
            <person name="Yu Y."/>
        </authorList>
    </citation>
    <scope>NUCLEOTIDE SEQUENCE [LARGE SCALE GENOMIC DNA]</scope>
    <source>
        <tissue evidence="12">Muscle</tissue>
    </source>
</reference>
<evidence type="ECO:0000256" key="1">
    <source>
        <dbReference type="ARBA" id="ARBA00004123"/>
    </source>
</evidence>
<keyword evidence="3 8" id="KW-0862">Zinc</keyword>
<dbReference type="FunFam" id="2.10.110.10:FF:000046">
    <property type="entry name" value="LIM/homeobox protein Lhx1"/>
    <property type="match status" value="1"/>
</dbReference>
<comment type="subcellular location">
    <subcellularLocation>
        <location evidence="1">Nucleus</location>
    </subcellularLocation>
</comment>
<feature type="compositionally biased region" description="Low complexity" evidence="9">
    <location>
        <begin position="319"/>
        <end position="328"/>
    </location>
</feature>
<feature type="region of interest" description="Disordered" evidence="9">
    <location>
        <begin position="203"/>
        <end position="424"/>
    </location>
</feature>
<dbReference type="SMART" id="SM00132">
    <property type="entry name" value="LIM"/>
    <property type="match status" value="1"/>
</dbReference>
<dbReference type="CDD" id="cd09375">
    <property type="entry name" value="LIM2_Lhx1_Lhx5"/>
    <property type="match status" value="1"/>
</dbReference>
<dbReference type="Pfam" id="PF00412">
    <property type="entry name" value="LIM"/>
    <property type="match status" value="1"/>
</dbReference>
<dbReference type="SUPFAM" id="SSF57716">
    <property type="entry name" value="Glucocorticoid receptor-like (DNA-binding domain)"/>
    <property type="match status" value="1"/>
</dbReference>
<dbReference type="GO" id="GO:0008270">
    <property type="term" value="F:zinc ion binding"/>
    <property type="evidence" value="ECO:0007669"/>
    <property type="project" value="InterPro"/>
</dbReference>
<feature type="compositionally biased region" description="Pro residues" evidence="9">
    <location>
        <begin position="246"/>
        <end position="270"/>
    </location>
</feature>
<dbReference type="STRING" id="6689.A0A3R7QAN2"/>
<evidence type="ECO:0000256" key="5">
    <source>
        <dbReference type="ARBA" id="ARBA00023125"/>
    </source>
</evidence>
<feature type="non-terminal residue" evidence="12">
    <location>
        <position position="1"/>
    </location>
</feature>
<evidence type="ECO:0000256" key="4">
    <source>
        <dbReference type="ARBA" id="ARBA00023038"/>
    </source>
</evidence>
<evidence type="ECO:0000256" key="7">
    <source>
        <dbReference type="ARBA" id="ARBA00023242"/>
    </source>
</evidence>
<dbReference type="InterPro" id="IPR049619">
    <property type="entry name" value="Lhx1/5_LIM2"/>
</dbReference>
<feature type="compositionally biased region" description="Low complexity" evidence="9">
    <location>
        <begin position="275"/>
        <end position="284"/>
    </location>
</feature>
<accession>A0A3R7QAN2</accession>
<evidence type="ECO:0000256" key="3">
    <source>
        <dbReference type="ARBA" id="ARBA00022833"/>
    </source>
</evidence>
<evidence type="ECO:0000256" key="2">
    <source>
        <dbReference type="ARBA" id="ARBA00022723"/>
    </source>
</evidence>
<feature type="compositionally biased region" description="Basic and acidic residues" evidence="9">
    <location>
        <begin position="377"/>
        <end position="386"/>
    </location>
</feature>
<dbReference type="PROSITE" id="PS50023">
    <property type="entry name" value="LIM_DOMAIN_2"/>
    <property type="match status" value="1"/>
</dbReference>
<feature type="compositionally biased region" description="Polar residues" evidence="9">
    <location>
        <begin position="85"/>
        <end position="97"/>
    </location>
</feature>
<dbReference type="Proteomes" id="UP000283509">
    <property type="component" value="Unassembled WGS sequence"/>
</dbReference>
<keyword evidence="10" id="KW-1133">Transmembrane helix</keyword>
<reference evidence="12 13" key="1">
    <citation type="submission" date="2018-04" db="EMBL/GenBank/DDBJ databases">
        <authorList>
            <person name="Zhang X."/>
            <person name="Yuan J."/>
            <person name="Li F."/>
            <person name="Xiang J."/>
        </authorList>
    </citation>
    <scope>NUCLEOTIDE SEQUENCE [LARGE SCALE GENOMIC DNA]</scope>
    <source>
        <tissue evidence="12">Muscle</tissue>
    </source>
</reference>
<feature type="compositionally biased region" description="Pro residues" evidence="9">
    <location>
        <begin position="285"/>
        <end position="315"/>
    </location>
</feature>
<feature type="compositionally biased region" description="Polar residues" evidence="9">
    <location>
        <begin position="214"/>
        <end position="223"/>
    </location>
</feature>
<feature type="compositionally biased region" description="Pro residues" evidence="9">
    <location>
        <begin position="329"/>
        <end position="338"/>
    </location>
</feature>
<feature type="compositionally biased region" description="Polar residues" evidence="9">
    <location>
        <begin position="359"/>
        <end position="369"/>
    </location>
</feature>
<feature type="compositionally biased region" description="Low complexity" evidence="9">
    <location>
        <begin position="98"/>
        <end position="111"/>
    </location>
</feature>